<dbReference type="Gene3D" id="1.10.287.110">
    <property type="entry name" value="DnaJ domain"/>
    <property type="match status" value="1"/>
</dbReference>
<dbReference type="InterPro" id="IPR001623">
    <property type="entry name" value="DnaJ_domain"/>
</dbReference>
<reference evidence="3 4" key="1">
    <citation type="submission" date="2021-05" db="EMBL/GenBank/DDBJ databases">
        <title>A Polyphasic approach of four new species of the genus Ohtaekwangia: Ohtaekwangia histidinii sp. nov., Ohtaekwangia cretensis sp. nov., Ohtaekwangia indiensis sp. nov., Ohtaekwangia reichenbachii sp. nov. from diverse environment.</title>
        <authorList>
            <person name="Octaviana S."/>
        </authorList>
    </citation>
    <scope>NUCLEOTIDE SEQUENCE [LARGE SCALE GENOMIC DNA]</scope>
    <source>
        <strain evidence="3 4">PWU37</strain>
    </source>
</reference>
<dbReference type="PROSITE" id="PS50076">
    <property type="entry name" value="DNAJ_2"/>
    <property type="match status" value="1"/>
</dbReference>
<evidence type="ECO:0000259" key="2">
    <source>
        <dbReference type="PROSITE" id="PS50076"/>
    </source>
</evidence>
<keyword evidence="1" id="KW-0812">Transmembrane</keyword>
<dbReference type="GO" id="GO:0051082">
    <property type="term" value="F:unfolded protein binding"/>
    <property type="evidence" value="ECO:0007669"/>
    <property type="project" value="TreeGrafter"/>
</dbReference>
<dbReference type="RefSeq" id="WP_317195860.1">
    <property type="nucleotide sequence ID" value="NZ_JAHESC010000001.1"/>
</dbReference>
<dbReference type="Pfam" id="PF00226">
    <property type="entry name" value="DnaJ"/>
    <property type="match status" value="1"/>
</dbReference>
<dbReference type="GO" id="GO:0051087">
    <property type="term" value="F:protein-folding chaperone binding"/>
    <property type="evidence" value="ECO:0007669"/>
    <property type="project" value="TreeGrafter"/>
</dbReference>
<feature type="domain" description="J" evidence="2">
    <location>
        <begin position="3"/>
        <end position="68"/>
    </location>
</feature>
<keyword evidence="1" id="KW-0472">Membrane</keyword>
<protein>
    <submittedName>
        <fullName evidence="3">DnaJ domain-containing protein</fullName>
    </submittedName>
</protein>
<comment type="caution">
    <text evidence="3">The sequence shown here is derived from an EMBL/GenBank/DDBJ whole genome shotgun (WGS) entry which is preliminary data.</text>
</comment>
<dbReference type="Gene3D" id="1.25.40.10">
    <property type="entry name" value="Tetratricopeptide repeat domain"/>
    <property type="match status" value="1"/>
</dbReference>
<dbReference type="GO" id="GO:0044183">
    <property type="term" value="F:protein folding chaperone"/>
    <property type="evidence" value="ECO:0007669"/>
    <property type="project" value="TreeGrafter"/>
</dbReference>
<dbReference type="PRINTS" id="PR00625">
    <property type="entry name" value="JDOMAIN"/>
</dbReference>
<gene>
    <name evidence="3" type="ORF">KK078_01050</name>
</gene>
<dbReference type="PANTHER" id="PTHR43948:SF10">
    <property type="entry name" value="MRJ, ISOFORM E"/>
    <property type="match status" value="1"/>
</dbReference>
<feature type="transmembrane region" description="Helical" evidence="1">
    <location>
        <begin position="111"/>
        <end position="134"/>
    </location>
</feature>
<keyword evidence="4" id="KW-1185">Reference proteome</keyword>
<dbReference type="SUPFAM" id="SSF46565">
    <property type="entry name" value="Chaperone J-domain"/>
    <property type="match status" value="1"/>
</dbReference>
<sequence length="393" mass="46380">MANYYEVLGVSMSANATEIRMAYKRMAMQYHPDRNAGDQRAEEIFKQINEAYHVLSDPLKKARYDQRFYDPVPLPRAETLRERNMRRYRQWQQARQEEYTIGREYFRIQGLAFLVFLVIAGFCFAVIHTAYYFMEQKRLVRYRENSVQLKKVNTLFASGKFNEAFALVRILKDKDPFDYRFLYAHDSLTGALDKLAEAEYKKQDFAAAVAYYLVLKNHQDPVAFQTLERLALCQYYLGNFRESLQALKHLHNQQPRNLELVYRIGMIHLEKLEEPEEALQYLDLGKRLFKENLSEVYGEAFMFAMDPADAPDIYYNIFEARARAHLRLKQYDEVRSDCNWASYLRPLRPDPYLLLVEAGQAGGHWPTLCDDLRPARKLEDPALRTLIRNHCRG</sequence>
<dbReference type="AlphaFoldDB" id="A0AAP2D4B5"/>
<dbReference type="GO" id="GO:0005737">
    <property type="term" value="C:cytoplasm"/>
    <property type="evidence" value="ECO:0007669"/>
    <property type="project" value="TreeGrafter"/>
</dbReference>
<dbReference type="EMBL" id="JAHESC010000001">
    <property type="protein sequence ID" value="MBT1685119.1"/>
    <property type="molecule type" value="Genomic_DNA"/>
</dbReference>
<dbReference type="PANTHER" id="PTHR43948">
    <property type="entry name" value="DNAJ HOMOLOG SUBFAMILY B"/>
    <property type="match status" value="1"/>
</dbReference>
<dbReference type="Proteomes" id="UP001319180">
    <property type="component" value="Unassembled WGS sequence"/>
</dbReference>
<dbReference type="CDD" id="cd06257">
    <property type="entry name" value="DnaJ"/>
    <property type="match status" value="1"/>
</dbReference>
<name>A0AAP2D4B5_9BACT</name>
<dbReference type="InterPro" id="IPR036869">
    <property type="entry name" value="J_dom_sf"/>
</dbReference>
<evidence type="ECO:0000313" key="3">
    <source>
        <dbReference type="EMBL" id="MBT1685119.1"/>
    </source>
</evidence>
<keyword evidence="1" id="KW-1133">Transmembrane helix</keyword>
<proteinExistence type="predicted"/>
<accession>A0AAP2D4B5</accession>
<dbReference type="SMART" id="SM00271">
    <property type="entry name" value="DnaJ"/>
    <property type="match status" value="1"/>
</dbReference>
<dbReference type="SUPFAM" id="SSF48452">
    <property type="entry name" value="TPR-like"/>
    <property type="match status" value="1"/>
</dbReference>
<evidence type="ECO:0000256" key="1">
    <source>
        <dbReference type="SAM" id="Phobius"/>
    </source>
</evidence>
<evidence type="ECO:0000313" key="4">
    <source>
        <dbReference type="Proteomes" id="UP001319180"/>
    </source>
</evidence>
<dbReference type="InterPro" id="IPR011990">
    <property type="entry name" value="TPR-like_helical_dom_sf"/>
</dbReference>
<organism evidence="3 4">
    <name type="scientific">Dawidia soli</name>
    <dbReference type="NCBI Taxonomy" id="2782352"/>
    <lineage>
        <taxon>Bacteria</taxon>
        <taxon>Pseudomonadati</taxon>
        <taxon>Bacteroidota</taxon>
        <taxon>Cytophagia</taxon>
        <taxon>Cytophagales</taxon>
        <taxon>Chryseotaleaceae</taxon>
        <taxon>Dawidia</taxon>
    </lineage>
</organism>